<accession>A0A2N9JBB8</accession>
<reference evidence="1" key="1">
    <citation type="submission" date="2018-02" db="EMBL/GenBank/DDBJ databases">
        <authorList>
            <person name="Cohen D.B."/>
            <person name="Kent A.D."/>
        </authorList>
    </citation>
    <scope>NUCLEOTIDE SEQUENCE</scope>
</reference>
<dbReference type="AlphaFoldDB" id="A0A2N9JBB8"/>
<name>A0A2N9JBB8_FAGSY</name>
<sequence length="177" mass="19948">MMWRSKDHRSAGLWRSLPLIGGSLGGHGRLFKSFQPLIVAFVSADDAADHSLVLIWVAMGDFLVFSALISSSPSSAVAGTAAADRFMIEFVVDCWIVRRGPLGSVEDQLPLFLLVLGQCYRRSFSLEYFPCLMANEEDQFFIVIIQLWKYPPSVPRAPCQERREKWLFQGSHFPSSF</sequence>
<organism evidence="1">
    <name type="scientific">Fagus sylvatica</name>
    <name type="common">Beechnut</name>
    <dbReference type="NCBI Taxonomy" id="28930"/>
    <lineage>
        <taxon>Eukaryota</taxon>
        <taxon>Viridiplantae</taxon>
        <taxon>Streptophyta</taxon>
        <taxon>Embryophyta</taxon>
        <taxon>Tracheophyta</taxon>
        <taxon>Spermatophyta</taxon>
        <taxon>Magnoliopsida</taxon>
        <taxon>eudicotyledons</taxon>
        <taxon>Gunneridae</taxon>
        <taxon>Pentapetalae</taxon>
        <taxon>rosids</taxon>
        <taxon>fabids</taxon>
        <taxon>Fagales</taxon>
        <taxon>Fagaceae</taxon>
        <taxon>Fagus</taxon>
    </lineage>
</organism>
<proteinExistence type="predicted"/>
<dbReference type="EMBL" id="OIVN01006479">
    <property type="protein sequence ID" value="SPD33904.1"/>
    <property type="molecule type" value="Genomic_DNA"/>
</dbReference>
<evidence type="ECO:0000313" key="1">
    <source>
        <dbReference type="EMBL" id="SPD33904.1"/>
    </source>
</evidence>
<gene>
    <name evidence="1" type="ORF">FSB_LOCUS61786</name>
</gene>
<protein>
    <submittedName>
        <fullName evidence="1">Uncharacterized protein</fullName>
    </submittedName>
</protein>